<evidence type="ECO:0000259" key="8">
    <source>
        <dbReference type="Pfam" id="PF03918"/>
    </source>
</evidence>
<dbReference type="GO" id="GO:0005886">
    <property type="term" value="C:plasma membrane"/>
    <property type="evidence" value="ECO:0007669"/>
    <property type="project" value="TreeGrafter"/>
</dbReference>
<accession>A0A558DQC5</accession>
<keyword evidence="2 7" id="KW-0349">Heme</keyword>
<feature type="signal peptide" evidence="7">
    <location>
        <begin position="1"/>
        <end position="19"/>
    </location>
</feature>
<evidence type="ECO:0000256" key="1">
    <source>
        <dbReference type="ARBA" id="ARBA00010342"/>
    </source>
</evidence>
<comment type="caution">
    <text evidence="9">The sequence shown here is derived from an EMBL/GenBank/DDBJ whole genome shotgun (WGS) entry which is preliminary data.</text>
</comment>
<reference evidence="9 10" key="1">
    <citation type="submission" date="2019-07" db="EMBL/GenBank/DDBJ databases">
        <title>The pathways for chlorine oxyanion respiration interact through the shared metabolite chlorate.</title>
        <authorList>
            <person name="Barnum T.P."/>
            <person name="Cheng Y."/>
            <person name="Hill K.A."/>
            <person name="Lucas L.N."/>
            <person name="Carlson H.K."/>
            <person name="Coates J.D."/>
        </authorList>
    </citation>
    <scope>NUCLEOTIDE SEQUENCE [LARGE SCALE GENOMIC DNA]</scope>
    <source>
        <strain evidence="9 10">BK-1</strain>
    </source>
</reference>
<dbReference type="InterPro" id="IPR038297">
    <property type="entry name" value="CcmH/CycL/NrfF/Ccl2_sf"/>
</dbReference>
<protein>
    <recommendedName>
        <fullName evidence="7">Cytochrome c-type biogenesis protein</fullName>
    </recommendedName>
</protein>
<sequence>MFKSFLLIATLFLPAMSSASIEIIEFEEPAKEQLYMKLINELRCLVCQNNNLADSNAELAQDMRRKTLEMVKSGSTYDDVVNYMVRRYGDFVLFRPPFKNTTILLWIGPYLLLGGGITLMFLIILTQTKKKNNISDEVDYQRVRKLLTAHNESDNNVNLI</sequence>
<feature type="chain" id="PRO_5022255714" description="Cytochrome c-type biogenesis protein" evidence="7">
    <location>
        <begin position="20"/>
        <end position="160"/>
    </location>
</feature>
<dbReference type="PANTHER" id="PTHR47870:SF1">
    <property type="entry name" value="CYTOCHROME C-TYPE BIOGENESIS PROTEIN CCMH"/>
    <property type="match status" value="1"/>
</dbReference>
<keyword evidence="3 7" id="KW-0479">Metal-binding</keyword>
<keyword evidence="5" id="KW-0201">Cytochrome c-type biogenesis</keyword>
<dbReference type="FunFam" id="1.10.8.640:FF:000001">
    <property type="entry name" value="Cytochrome c-type biogenesis protein"/>
    <property type="match status" value="1"/>
</dbReference>
<dbReference type="InterPro" id="IPR051263">
    <property type="entry name" value="C-type_cytochrome_biogenesis"/>
</dbReference>
<feature type="domain" description="CcmH/CycL/Ccl2/NrfF N-terminal" evidence="8">
    <location>
        <begin position="8"/>
        <end position="147"/>
    </location>
</feature>
<feature type="transmembrane region" description="Helical" evidence="7">
    <location>
        <begin position="103"/>
        <end position="125"/>
    </location>
</feature>
<dbReference type="CDD" id="cd16378">
    <property type="entry name" value="CcmH_N"/>
    <property type="match status" value="1"/>
</dbReference>
<organism evidence="9 10">
    <name type="scientific">Sedimenticola selenatireducens</name>
    <dbReference type="NCBI Taxonomy" id="191960"/>
    <lineage>
        <taxon>Bacteria</taxon>
        <taxon>Pseudomonadati</taxon>
        <taxon>Pseudomonadota</taxon>
        <taxon>Gammaproteobacteria</taxon>
        <taxon>Chromatiales</taxon>
        <taxon>Sedimenticolaceae</taxon>
        <taxon>Sedimenticola</taxon>
    </lineage>
</organism>
<dbReference type="Gene3D" id="1.10.8.640">
    <property type="entry name" value="Cytochrome C biogenesis protein"/>
    <property type="match status" value="1"/>
</dbReference>
<dbReference type="Pfam" id="PF03918">
    <property type="entry name" value="CcmH"/>
    <property type="match status" value="1"/>
</dbReference>
<evidence type="ECO:0000256" key="2">
    <source>
        <dbReference type="ARBA" id="ARBA00022617"/>
    </source>
</evidence>
<dbReference type="GO" id="GO:0046872">
    <property type="term" value="F:metal ion binding"/>
    <property type="evidence" value="ECO:0007669"/>
    <property type="project" value="UniProtKB-KW"/>
</dbReference>
<dbReference type="PANTHER" id="PTHR47870">
    <property type="entry name" value="CYTOCHROME C-TYPE BIOGENESIS PROTEIN CCMH"/>
    <property type="match status" value="1"/>
</dbReference>
<evidence type="ECO:0000256" key="5">
    <source>
        <dbReference type="ARBA" id="ARBA00022748"/>
    </source>
</evidence>
<gene>
    <name evidence="9" type="ORF">FHP88_12270</name>
</gene>
<comment type="function">
    <text evidence="7">Possible subunit of a heme lyase.</text>
</comment>
<keyword evidence="10" id="KW-1185">Reference proteome</keyword>
<evidence type="ECO:0000256" key="6">
    <source>
        <dbReference type="ARBA" id="ARBA00023004"/>
    </source>
</evidence>
<name>A0A558DQC5_9GAMM</name>
<evidence type="ECO:0000256" key="4">
    <source>
        <dbReference type="ARBA" id="ARBA00022729"/>
    </source>
</evidence>
<dbReference type="Proteomes" id="UP000316649">
    <property type="component" value="Unassembled WGS sequence"/>
</dbReference>
<keyword evidence="6 7" id="KW-0408">Iron</keyword>
<comment type="similarity">
    <text evidence="1 7">Belongs to the CcmH/CycL/Ccl2/NrfF family.</text>
</comment>
<evidence type="ECO:0000313" key="10">
    <source>
        <dbReference type="Proteomes" id="UP000316649"/>
    </source>
</evidence>
<keyword evidence="7" id="KW-0812">Transmembrane</keyword>
<evidence type="ECO:0000256" key="3">
    <source>
        <dbReference type="ARBA" id="ARBA00022723"/>
    </source>
</evidence>
<dbReference type="EMBL" id="VMNH01000014">
    <property type="protein sequence ID" value="TVO73016.1"/>
    <property type="molecule type" value="Genomic_DNA"/>
</dbReference>
<dbReference type="GO" id="GO:0017004">
    <property type="term" value="P:cytochrome complex assembly"/>
    <property type="evidence" value="ECO:0007669"/>
    <property type="project" value="UniProtKB-KW"/>
</dbReference>
<dbReference type="RefSeq" id="WP_144359373.1">
    <property type="nucleotide sequence ID" value="NZ_VMNH01000014.1"/>
</dbReference>
<proteinExistence type="inferred from homology"/>
<keyword evidence="7" id="KW-0472">Membrane</keyword>
<keyword evidence="7" id="KW-1133">Transmembrane helix</keyword>
<keyword evidence="4 7" id="KW-0732">Signal</keyword>
<evidence type="ECO:0000313" key="9">
    <source>
        <dbReference type="EMBL" id="TVO73016.1"/>
    </source>
</evidence>
<evidence type="ECO:0000256" key="7">
    <source>
        <dbReference type="RuleBase" id="RU364112"/>
    </source>
</evidence>
<dbReference type="InterPro" id="IPR005616">
    <property type="entry name" value="CcmH/CycL/Ccl2/NrfF_N"/>
</dbReference>
<dbReference type="AlphaFoldDB" id="A0A558DQC5"/>
<dbReference type="OrthoDB" id="9804975at2"/>